<dbReference type="Gene3D" id="3.10.450.50">
    <property type="match status" value="1"/>
</dbReference>
<protein>
    <submittedName>
        <fullName evidence="2">Nuclear transport factor 2 family protein</fullName>
    </submittedName>
</protein>
<dbReference type="Pfam" id="PF12680">
    <property type="entry name" value="SnoaL_2"/>
    <property type="match status" value="1"/>
</dbReference>
<keyword evidence="3" id="KW-1185">Reference proteome</keyword>
<evidence type="ECO:0000313" key="3">
    <source>
        <dbReference type="Proteomes" id="UP001440984"/>
    </source>
</evidence>
<proteinExistence type="predicted"/>
<sequence>METTITVAKRYLDALAAGDFDAVAALFTENVAWHQPGGNRFSGTHVGGGAVGQLLGGQMAVTGGTLEVKPTGAVMVNDALFTLPVHFTAKRDGAEITMDGVDVFRVEGDRIAEVWLFSADQTTEDAFWDAA</sequence>
<gene>
    <name evidence="2" type="ORF">ABJI51_05255</name>
</gene>
<dbReference type="SUPFAM" id="SSF54427">
    <property type="entry name" value="NTF2-like"/>
    <property type="match status" value="1"/>
</dbReference>
<dbReference type="EMBL" id="JBDZYD010000002">
    <property type="protein sequence ID" value="MEQ0558467.1"/>
    <property type="molecule type" value="Genomic_DNA"/>
</dbReference>
<name>A0ABV0L836_9PSEU</name>
<dbReference type="InterPro" id="IPR032710">
    <property type="entry name" value="NTF2-like_dom_sf"/>
</dbReference>
<feature type="domain" description="SnoaL-like" evidence="1">
    <location>
        <begin position="9"/>
        <end position="114"/>
    </location>
</feature>
<dbReference type="Proteomes" id="UP001440984">
    <property type="component" value="Unassembled WGS sequence"/>
</dbReference>
<evidence type="ECO:0000313" key="2">
    <source>
        <dbReference type="EMBL" id="MEQ0558467.1"/>
    </source>
</evidence>
<evidence type="ECO:0000259" key="1">
    <source>
        <dbReference type="Pfam" id="PF12680"/>
    </source>
</evidence>
<dbReference type="InterPro" id="IPR037401">
    <property type="entry name" value="SnoaL-like"/>
</dbReference>
<comment type="caution">
    <text evidence="2">The sequence shown here is derived from an EMBL/GenBank/DDBJ whole genome shotgun (WGS) entry which is preliminary data.</text>
</comment>
<reference evidence="2 3" key="1">
    <citation type="submission" date="2024-05" db="EMBL/GenBank/DDBJ databases">
        <authorList>
            <person name="Zhao H."/>
            <person name="Xu Y."/>
            <person name="Lin S."/>
            <person name="Spain J.C."/>
            <person name="Zhou N.-Y."/>
        </authorList>
    </citation>
    <scope>NUCLEOTIDE SEQUENCE [LARGE SCALE GENOMIC DNA]</scope>
    <source>
        <strain evidence="2 3">NEAU-NG30</strain>
    </source>
</reference>
<accession>A0ABV0L836</accession>
<organism evidence="2 3">
    <name type="scientific">Amycolatopsis melonis</name>
    <dbReference type="NCBI Taxonomy" id="3156488"/>
    <lineage>
        <taxon>Bacteria</taxon>
        <taxon>Bacillati</taxon>
        <taxon>Actinomycetota</taxon>
        <taxon>Actinomycetes</taxon>
        <taxon>Pseudonocardiales</taxon>
        <taxon>Pseudonocardiaceae</taxon>
        <taxon>Amycolatopsis</taxon>
    </lineage>
</organism>
<dbReference type="RefSeq" id="WP_348947832.1">
    <property type="nucleotide sequence ID" value="NZ_JBDZYD010000002.1"/>
</dbReference>